<proteinExistence type="inferred from homology"/>
<feature type="transmembrane region" description="Helical" evidence="8">
    <location>
        <begin position="113"/>
        <end position="130"/>
    </location>
</feature>
<keyword evidence="3 8" id="KW-1003">Cell membrane</keyword>
<dbReference type="GO" id="GO:0005886">
    <property type="term" value="C:plasma membrane"/>
    <property type="evidence" value="ECO:0007669"/>
    <property type="project" value="UniProtKB-SubCell"/>
</dbReference>
<evidence type="ECO:0000256" key="4">
    <source>
        <dbReference type="ARBA" id="ARBA00022679"/>
    </source>
</evidence>
<keyword evidence="7 8" id="KW-0472">Membrane</keyword>
<feature type="transmembrane region" description="Helical" evidence="8">
    <location>
        <begin position="142"/>
        <end position="161"/>
    </location>
</feature>
<evidence type="ECO:0000256" key="2">
    <source>
        <dbReference type="ARBA" id="ARBA00022428"/>
    </source>
</evidence>
<dbReference type="HAMAP" id="MF_01937">
    <property type="entry name" value="MenA_1"/>
    <property type="match status" value="1"/>
</dbReference>
<dbReference type="AlphaFoldDB" id="A0A7Y9ZBK3"/>
<evidence type="ECO:0000313" key="11">
    <source>
        <dbReference type="Proteomes" id="UP000547973"/>
    </source>
</evidence>
<dbReference type="RefSeq" id="WP_062074218.1">
    <property type="nucleotide sequence ID" value="NZ_BBRC01000002.1"/>
</dbReference>
<keyword evidence="2 8" id="KW-0474">Menaquinone biosynthesis</keyword>
<protein>
    <recommendedName>
        <fullName evidence="8 9">1,4-dihydroxy-2-naphthoate octaprenyltransferase</fullName>
        <shortName evidence="8">DHNA-octaprenyltransferase</shortName>
        <ecNumber evidence="8 9">2.5.1.74</ecNumber>
    </recommendedName>
</protein>
<dbReference type="GO" id="GO:0046428">
    <property type="term" value="F:1,4-dihydroxy-2-naphthoate polyprenyltransferase activity"/>
    <property type="evidence" value="ECO:0007669"/>
    <property type="project" value="UniProtKB-UniRule"/>
</dbReference>
<organism evidence="10 11">
    <name type="scientific">Demequina lutea</name>
    <dbReference type="NCBI Taxonomy" id="431489"/>
    <lineage>
        <taxon>Bacteria</taxon>
        <taxon>Bacillati</taxon>
        <taxon>Actinomycetota</taxon>
        <taxon>Actinomycetes</taxon>
        <taxon>Micrococcales</taxon>
        <taxon>Demequinaceae</taxon>
        <taxon>Demequina</taxon>
    </lineage>
</organism>
<dbReference type="InterPro" id="IPR026046">
    <property type="entry name" value="UBIAD1"/>
</dbReference>
<evidence type="ECO:0000256" key="7">
    <source>
        <dbReference type="ARBA" id="ARBA00023136"/>
    </source>
</evidence>
<keyword evidence="6 8" id="KW-1133">Transmembrane helix</keyword>
<evidence type="ECO:0000313" key="10">
    <source>
        <dbReference type="EMBL" id="NYI42382.1"/>
    </source>
</evidence>
<feature type="transmembrane region" description="Helical" evidence="8">
    <location>
        <begin position="268"/>
        <end position="289"/>
    </location>
</feature>
<dbReference type="EC" id="2.5.1.74" evidence="8 9"/>
<dbReference type="Pfam" id="PF01040">
    <property type="entry name" value="UbiA"/>
    <property type="match status" value="1"/>
</dbReference>
<dbReference type="NCBIfam" id="TIGR00751">
    <property type="entry name" value="menA"/>
    <property type="match status" value="1"/>
</dbReference>
<comment type="caution">
    <text evidence="10">The sequence shown here is derived from an EMBL/GenBank/DDBJ whole genome shotgun (WGS) entry which is preliminary data.</text>
</comment>
<keyword evidence="5 8" id="KW-0812">Transmembrane</keyword>
<sequence>MPTSRDWIDGARPRTLWTSIAPVLVGTAAAAQLGLFSPVAALLALVVGLALQIASNYANDYADGVRGTDMNRIGPSRLVASGRARPSAVKRAAIIASATGGVAGVLLCLVSGQWWLLIVGALAVVAAWAYTATANPYGYKGWGELMVWVFFGPVATLGTMVTQAGTVTWWAIVAATGVGLYAVALLMVNNIRDRDGDELAGKRTLAVRLGNRNTRRLFVGVVIFPIIGALVIGLALPWALLAALVTLPAVLVAVTVSLGASGIALKPVFIGLGGIGMAYALLLAFGIAVS</sequence>
<dbReference type="Gene3D" id="1.10.357.140">
    <property type="entry name" value="UbiA prenyltransferase"/>
    <property type="match status" value="1"/>
</dbReference>
<comment type="function">
    <text evidence="8">Conversion of 1,4-dihydroxy-2-naphthoate (DHNA) to demethylmenaquinone (DMK).</text>
</comment>
<dbReference type="OrthoDB" id="9767568at2"/>
<evidence type="ECO:0000256" key="6">
    <source>
        <dbReference type="ARBA" id="ARBA00022989"/>
    </source>
</evidence>
<dbReference type="InterPro" id="IPR000537">
    <property type="entry name" value="UbiA_prenyltransferase"/>
</dbReference>
<keyword evidence="4 8" id="KW-0808">Transferase</keyword>
<comment type="pathway">
    <text evidence="8">Quinol/quinone metabolism; menaquinone biosynthesis; menaquinol from 1,4-dihydroxy-2-naphthoate: step 1/2.</text>
</comment>
<dbReference type="CDD" id="cd13962">
    <property type="entry name" value="PT_UbiA_UBIAD1"/>
    <property type="match status" value="1"/>
</dbReference>
<dbReference type="UniPathway" id="UPA00079">
    <property type="reaction ID" value="UER00168"/>
</dbReference>
<dbReference type="Proteomes" id="UP000547973">
    <property type="component" value="Unassembled WGS sequence"/>
</dbReference>
<dbReference type="NCBIfam" id="NF004751">
    <property type="entry name" value="PRK06080.1-3"/>
    <property type="match status" value="1"/>
</dbReference>
<reference evidence="10 11" key="1">
    <citation type="submission" date="2020-07" db="EMBL/GenBank/DDBJ databases">
        <title>Sequencing the genomes of 1000 actinobacteria strains.</title>
        <authorList>
            <person name="Klenk H.-P."/>
        </authorList>
    </citation>
    <scope>NUCLEOTIDE SEQUENCE [LARGE SCALE GENOMIC DNA]</scope>
    <source>
        <strain evidence="10 11">DSM 19970</strain>
    </source>
</reference>
<dbReference type="InterPro" id="IPR044878">
    <property type="entry name" value="UbiA_sf"/>
</dbReference>
<feature type="transmembrane region" description="Helical" evidence="8">
    <location>
        <begin position="88"/>
        <end position="107"/>
    </location>
</feature>
<dbReference type="GO" id="GO:0042371">
    <property type="term" value="P:vitamin K biosynthetic process"/>
    <property type="evidence" value="ECO:0007669"/>
    <property type="project" value="TreeGrafter"/>
</dbReference>
<feature type="transmembrane region" description="Helical" evidence="8">
    <location>
        <begin position="20"/>
        <end position="51"/>
    </location>
</feature>
<comment type="catalytic activity">
    <reaction evidence="8">
        <text>an all-trans-polyprenyl diphosphate + 1,4-dihydroxy-2-naphthoate + H(+) = a 2-demethylmenaquinol + CO2 + diphosphate</text>
        <dbReference type="Rhea" id="RHEA:26478"/>
        <dbReference type="Rhea" id="RHEA-COMP:9563"/>
        <dbReference type="Rhea" id="RHEA-COMP:9564"/>
        <dbReference type="ChEBI" id="CHEBI:11173"/>
        <dbReference type="ChEBI" id="CHEBI:15378"/>
        <dbReference type="ChEBI" id="CHEBI:16526"/>
        <dbReference type="ChEBI" id="CHEBI:33019"/>
        <dbReference type="ChEBI" id="CHEBI:55437"/>
        <dbReference type="ChEBI" id="CHEBI:58914"/>
        <dbReference type="EC" id="2.5.1.74"/>
    </reaction>
</comment>
<feature type="transmembrane region" description="Helical" evidence="8">
    <location>
        <begin position="167"/>
        <end position="188"/>
    </location>
</feature>
<evidence type="ECO:0000256" key="9">
    <source>
        <dbReference type="NCBIfam" id="TIGR00751"/>
    </source>
</evidence>
<feature type="transmembrane region" description="Helical" evidence="8">
    <location>
        <begin position="242"/>
        <end position="261"/>
    </location>
</feature>
<comment type="subcellular location">
    <subcellularLocation>
        <location evidence="8">Cell membrane</location>
        <topology evidence="8">Multi-pass membrane protein</topology>
    </subcellularLocation>
    <subcellularLocation>
        <location evidence="1">Membrane</location>
        <topology evidence="1">Multi-pass membrane protein</topology>
    </subcellularLocation>
</comment>
<evidence type="ECO:0000256" key="5">
    <source>
        <dbReference type="ARBA" id="ARBA00022692"/>
    </source>
</evidence>
<dbReference type="PIRSF" id="PIRSF005355">
    <property type="entry name" value="UBIAD1"/>
    <property type="match status" value="1"/>
</dbReference>
<evidence type="ECO:0000256" key="3">
    <source>
        <dbReference type="ARBA" id="ARBA00022475"/>
    </source>
</evidence>
<dbReference type="GO" id="GO:0009234">
    <property type="term" value="P:menaquinone biosynthetic process"/>
    <property type="evidence" value="ECO:0007669"/>
    <property type="project" value="UniProtKB-UniRule"/>
</dbReference>
<dbReference type="InterPro" id="IPR004657">
    <property type="entry name" value="MenA"/>
</dbReference>
<dbReference type="EMBL" id="JACBZO010000001">
    <property type="protein sequence ID" value="NYI42382.1"/>
    <property type="molecule type" value="Genomic_DNA"/>
</dbReference>
<accession>A0A7Y9ZBK3</accession>
<gene>
    <name evidence="8" type="primary">menA</name>
    <name evidence="10" type="ORF">BKA03_002501</name>
</gene>
<name>A0A7Y9ZBK3_9MICO</name>
<comment type="similarity">
    <text evidence="8">Belongs to the MenA family. Type 1 subfamily.</text>
</comment>
<feature type="transmembrane region" description="Helical" evidence="8">
    <location>
        <begin position="217"/>
        <end position="236"/>
    </location>
</feature>
<keyword evidence="11" id="KW-1185">Reference proteome</keyword>
<evidence type="ECO:0000256" key="1">
    <source>
        <dbReference type="ARBA" id="ARBA00004141"/>
    </source>
</evidence>
<evidence type="ECO:0000256" key="8">
    <source>
        <dbReference type="HAMAP-Rule" id="MF_01937"/>
    </source>
</evidence>
<dbReference type="PANTHER" id="PTHR13929">
    <property type="entry name" value="1,4-DIHYDROXY-2-NAPHTHOATE OCTAPRENYLTRANSFERASE"/>
    <property type="match status" value="1"/>
</dbReference>
<dbReference type="PANTHER" id="PTHR13929:SF0">
    <property type="entry name" value="UBIA PRENYLTRANSFERASE DOMAIN-CONTAINING PROTEIN 1"/>
    <property type="match status" value="1"/>
</dbReference>